<protein>
    <recommendedName>
        <fullName evidence="15">Electron transfer flavoprotein-ubiquinone oxidoreductase</fullName>
        <shortName evidence="15">ETF-QO</shortName>
        <ecNumber evidence="15">1.5.5.1</ecNumber>
    </recommendedName>
</protein>
<comment type="cofactor">
    <cofactor evidence="15">
        <name>[4Fe-4S] cluster</name>
        <dbReference type="ChEBI" id="CHEBI:49883"/>
    </cofactor>
    <text evidence="15">Binds 1 [4Fe-4S] cluster.</text>
</comment>
<evidence type="ECO:0000256" key="11">
    <source>
        <dbReference type="ARBA" id="ARBA00023004"/>
    </source>
</evidence>
<comment type="subcellular location">
    <subcellularLocation>
        <location evidence="3">Membrane</location>
    </subcellularLocation>
</comment>
<proteinExistence type="predicted"/>
<keyword evidence="4 15" id="KW-0813">Transport</keyword>
<dbReference type="AlphaFoldDB" id="A0AAN2C8W5"/>
<dbReference type="InterPro" id="IPR017896">
    <property type="entry name" value="4Fe4S_Fe-S-bd"/>
</dbReference>
<keyword evidence="6 15" id="KW-0479">Metal-binding</keyword>
<keyword evidence="14" id="KW-0472">Membrane</keyword>
<dbReference type="Gene3D" id="3.30.70.20">
    <property type="match status" value="1"/>
</dbReference>
<comment type="function">
    <text evidence="2 15">Accepts electrons from ETF and reduces ubiquinone.</text>
</comment>
<evidence type="ECO:0000256" key="9">
    <source>
        <dbReference type="ARBA" id="ARBA00022982"/>
    </source>
</evidence>
<keyword evidence="9 15" id="KW-0249">Electron transport</keyword>
<dbReference type="InterPro" id="IPR040156">
    <property type="entry name" value="ETF-QO"/>
</dbReference>
<dbReference type="PROSITE" id="PS51379">
    <property type="entry name" value="4FE4S_FER_2"/>
    <property type="match status" value="1"/>
</dbReference>
<dbReference type="GO" id="GO:0004174">
    <property type="term" value="F:electron-transferring-flavoprotein dehydrogenase activity"/>
    <property type="evidence" value="ECO:0007669"/>
    <property type="project" value="UniProtKB-UniRule"/>
</dbReference>
<keyword evidence="11 15" id="KW-0408">Iron</keyword>
<dbReference type="SUPFAM" id="SSF54373">
    <property type="entry name" value="FAD-linked reductases, C-terminal domain"/>
    <property type="match status" value="1"/>
</dbReference>
<comment type="cofactor">
    <cofactor evidence="1 15">
        <name>FAD</name>
        <dbReference type="ChEBI" id="CHEBI:57692"/>
    </cofactor>
</comment>
<evidence type="ECO:0000256" key="12">
    <source>
        <dbReference type="ARBA" id="ARBA00023014"/>
    </source>
</evidence>
<keyword evidence="13 15" id="KW-0830">Ubiquinone</keyword>
<evidence type="ECO:0000256" key="5">
    <source>
        <dbReference type="ARBA" id="ARBA00022630"/>
    </source>
</evidence>
<evidence type="ECO:0000259" key="16">
    <source>
        <dbReference type="PROSITE" id="PS51379"/>
    </source>
</evidence>
<dbReference type="EMBL" id="AP025523">
    <property type="protein sequence ID" value="BDE05699.1"/>
    <property type="molecule type" value="Genomic_DNA"/>
</dbReference>
<dbReference type="Gene3D" id="3.50.50.60">
    <property type="entry name" value="FAD/NAD(P)-binding domain"/>
    <property type="match status" value="1"/>
</dbReference>
<evidence type="ECO:0000256" key="3">
    <source>
        <dbReference type="ARBA" id="ARBA00004370"/>
    </source>
</evidence>
<dbReference type="RefSeq" id="WP_317996725.1">
    <property type="nucleotide sequence ID" value="NZ_AP025523.1"/>
</dbReference>
<evidence type="ECO:0000256" key="15">
    <source>
        <dbReference type="RuleBase" id="RU366068"/>
    </source>
</evidence>
<feature type="domain" description="4Fe-4S ferredoxin-type" evidence="16">
    <location>
        <begin position="511"/>
        <end position="540"/>
    </location>
</feature>
<name>A0AAN2C8W5_UNVUL</name>
<dbReference type="GO" id="GO:0051539">
    <property type="term" value="F:4 iron, 4 sulfur cluster binding"/>
    <property type="evidence" value="ECO:0007669"/>
    <property type="project" value="UniProtKB-UniRule"/>
</dbReference>
<evidence type="ECO:0000256" key="14">
    <source>
        <dbReference type="ARBA" id="ARBA00023136"/>
    </source>
</evidence>
<dbReference type="InterPro" id="IPR007859">
    <property type="entry name" value="ETF-QO/FixX_C"/>
</dbReference>
<dbReference type="EC" id="1.5.5.1" evidence="15"/>
<keyword evidence="10 15" id="KW-0560">Oxidoreductase</keyword>
<dbReference type="GO" id="GO:0016020">
    <property type="term" value="C:membrane"/>
    <property type="evidence" value="ECO:0007669"/>
    <property type="project" value="UniProtKB-SubCell"/>
</dbReference>
<evidence type="ECO:0000256" key="10">
    <source>
        <dbReference type="ARBA" id="ARBA00023002"/>
    </source>
</evidence>
<keyword evidence="8" id="KW-0809">Transit peptide</keyword>
<dbReference type="GO" id="GO:0046872">
    <property type="term" value="F:metal ion binding"/>
    <property type="evidence" value="ECO:0007669"/>
    <property type="project" value="UniProtKB-KW"/>
</dbReference>
<keyword evidence="12 15" id="KW-0411">Iron-sulfur</keyword>
<dbReference type="Proteomes" id="UP001317532">
    <property type="component" value="Chromosome"/>
</dbReference>
<evidence type="ECO:0000256" key="6">
    <source>
        <dbReference type="ARBA" id="ARBA00022723"/>
    </source>
</evidence>
<reference evidence="17 18" key="1">
    <citation type="journal article" date="2022" name="ISME Commun">
        <title>Vulcanimicrobium alpinus gen. nov. sp. nov., the first cultivated representative of the candidate phylum 'Eremiobacterota', is a metabolically versatile aerobic anoxygenic phototroph.</title>
        <authorList>
            <person name="Yabe S."/>
            <person name="Muto K."/>
            <person name="Abe K."/>
            <person name="Yokota A."/>
            <person name="Staudigel H."/>
            <person name="Tebo B.M."/>
        </authorList>
    </citation>
    <scope>NUCLEOTIDE SEQUENCE [LARGE SCALE GENOMIC DNA]</scope>
    <source>
        <strain evidence="17 18">WC8-2</strain>
    </source>
</reference>
<dbReference type="KEGG" id="vab:WPS_09750"/>
<evidence type="ECO:0000256" key="1">
    <source>
        <dbReference type="ARBA" id="ARBA00001974"/>
    </source>
</evidence>
<evidence type="ECO:0000256" key="4">
    <source>
        <dbReference type="ARBA" id="ARBA00022448"/>
    </source>
</evidence>
<dbReference type="SUPFAM" id="SSF54862">
    <property type="entry name" value="4Fe-4S ferredoxins"/>
    <property type="match status" value="1"/>
</dbReference>
<dbReference type="Gene3D" id="3.30.9.90">
    <property type="match status" value="1"/>
</dbReference>
<accession>A0AAN2C8W5</accession>
<keyword evidence="7 15" id="KW-0274">FAD</keyword>
<evidence type="ECO:0000256" key="2">
    <source>
        <dbReference type="ARBA" id="ARBA00002819"/>
    </source>
</evidence>
<dbReference type="Pfam" id="PF05187">
    <property type="entry name" value="Fer4_ETF_QO"/>
    <property type="match status" value="1"/>
</dbReference>
<dbReference type="PANTHER" id="PTHR10617:SF107">
    <property type="entry name" value="ELECTRON TRANSFER FLAVOPROTEIN-UBIQUINONE OXIDOREDUCTASE, MITOCHONDRIAL"/>
    <property type="match status" value="1"/>
</dbReference>
<dbReference type="InterPro" id="IPR036188">
    <property type="entry name" value="FAD/NAD-bd_sf"/>
</dbReference>
<comment type="catalytic activity">
    <reaction evidence="15">
        <text>a ubiquinone + reduced [electron-transfer flavoprotein] = a ubiquinol + oxidized [electron-transfer flavoprotein] + H(+)</text>
        <dbReference type="Rhea" id="RHEA:24052"/>
        <dbReference type="Rhea" id="RHEA-COMP:9565"/>
        <dbReference type="Rhea" id="RHEA-COMP:9566"/>
        <dbReference type="Rhea" id="RHEA-COMP:10685"/>
        <dbReference type="Rhea" id="RHEA-COMP:10686"/>
        <dbReference type="ChEBI" id="CHEBI:15378"/>
        <dbReference type="ChEBI" id="CHEBI:16389"/>
        <dbReference type="ChEBI" id="CHEBI:17976"/>
        <dbReference type="ChEBI" id="CHEBI:57692"/>
        <dbReference type="ChEBI" id="CHEBI:58307"/>
        <dbReference type="EC" id="1.5.5.1"/>
    </reaction>
</comment>
<sequence>MAQRDSLEVDVLFVGAGPASLAGAIRLRQLAAASGTEIAVMVIEKGGEIGNHGFSGAVVDPKTLRELFPDEDIAAGLDAPVSSDALWFLTNSGKIQAPFTPPVLNNHGKFVGSLSNLTKWLAAKAEEAGVDVFPSFPGQELLWDGDRVIGVRIGDKGVAHDGTHKSNYEPGPDLMAKVVVLGEGPRGTLAKAAIQRLQLDADRDPQVYAVGIKELWKVPGRLAAGSVIHTLGAPLWNTFGGGWIYAMNGDVIDIGLVTGLDYADPTTDPHDNFQRFKLHPAIRPLLEGGEMIRYGAKAIPEGGLHAMPRFYADGLCLIGDSAGFLNGLRLKGIHLAMKSGMLAAETIHDALQQDDTSASALAPFEQKFRDSWAFTELHAARNFHQGFSSGMWGGLINAQLGMMSGGRGFGIHDKLAGEHGYARMKKLSQIETVQKTKRVVPDGKLTFDKLTDVFKSGTMHDEDQPPHLHVADTNICADRCTVEYGNPCQYFCPAKVYEPHFSKTDGAPAEGRLQINFSNCVHCKTCDIMDPYQIITWVPPQGGEGPVYTGM</sequence>
<dbReference type="SUPFAM" id="SSF51905">
    <property type="entry name" value="FAD/NAD(P)-binding domain"/>
    <property type="match status" value="1"/>
</dbReference>
<evidence type="ECO:0000256" key="8">
    <source>
        <dbReference type="ARBA" id="ARBA00022946"/>
    </source>
</evidence>
<evidence type="ECO:0000313" key="18">
    <source>
        <dbReference type="Proteomes" id="UP001317532"/>
    </source>
</evidence>
<evidence type="ECO:0000256" key="13">
    <source>
        <dbReference type="ARBA" id="ARBA00023075"/>
    </source>
</evidence>
<dbReference type="FunFam" id="3.30.70.20:FF:000015">
    <property type="entry name" value="Electron transfer flavoprotein-ubiquinone oxidoreductase"/>
    <property type="match status" value="1"/>
</dbReference>
<organism evidence="17 18">
    <name type="scientific">Vulcanimicrobium alpinum</name>
    <dbReference type="NCBI Taxonomy" id="3016050"/>
    <lineage>
        <taxon>Bacteria</taxon>
        <taxon>Bacillati</taxon>
        <taxon>Vulcanimicrobiota</taxon>
        <taxon>Vulcanimicrobiia</taxon>
        <taxon>Vulcanimicrobiales</taxon>
        <taxon>Vulcanimicrobiaceae</taxon>
        <taxon>Vulcanimicrobium</taxon>
    </lineage>
</organism>
<evidence type="ECO:0000256" key="7">
    <source>
        <dbReference type="ARBA" id="ARBA00022827"/>
    </source>
</evidence>
<dbReference type="InterPro" id="IPR049398">
    <property type="entry name" value="ETF-QO/FixC_UQ-bd"/>
</dbReference>
<evidence type="ECO:0000313" key="17">
    <source>
        <dbReference type="EMBL" id="BDE05699.1"/>
    </source>
</evidence>
<keyword evidence="5 15" id="KW-0285">Flavoprotein</keyword>
<dbReference type="Pfam" id="PF21162">
    <property type="entry name" value="ETFQO_UQ-bd"/>
    <property type="match status" value="1"/>
</dbReference>
<keyword evidence="18" id="KW-1185">Reference proteome</keyword>
<dbReference type="PANTHER" id="PTHR10617">
    <property type="entry name" value="ELECTRON TRANSFER FLAVOPROTEIN-UBIQUINONE OXIDOREDUCTASE"/>
    <property type="match status" value="1"/>
</dbReference>
<gene>
    <name evidence="17" type="ORF">WPS_09750</name>
</gene>